<evidence type="ECO:0000313" key="2">
    <source>
        <dbReference type="EMBL" id="MBN7827683.1"/>
    </source>
</evidence>
<feature type="chain" id="PRO_5038071801" evidence="1">
    <location>
        <begin position="22"/>
        <end position="184"/>
    </location>
</feature>
<protein>
    <submittedName>
        <fullName evidence="2">DUF3421 domain-containing protein</fullName>
    </submittedName>
</protein>
<dbReference type="InterPro" id="IPR006616">
    <property type="entry name" value="DM9_repeat"/>
</dbReference>
<evidence type="ECO:0000256" key="1">
    <source>
        <dbReference type="SAM" id="SignalP"/>
    </source>
</evidence>
<keyword evidence="1" id="KW-0732">Signal</keyword>
<dbReference type="Proteomes" id="UP000664654">
    <property type="component" value="Unassembled WGS sequence"/>
</dbReference>
<organism evidence="2 3">
    <name type="scientific">Bowmanella dokdonensis</name>
    <dbReference type="NCBI Taxonomy" id="751969"/>
    <lineage>
        <taxon>Bacteria</taxon>
        <taxon>Pseudomonadati</taxon>
        <taxon>Pseudomonadota</taxon>
        <taxon>Gammaproteobacteria</taxon>
        <taxon>Alteromonadales</taxon>
        <taxon>Alteromonadaceae</taxon>
        <taxon>Bowmanella</taxon>
    </lineage>
</organism>
<proteinExistence type="predicted"/>
<sequence>MNKLAKVTSILSMSFVTTLHAASFGSYDLVSKSDFPSDGYIPPEYVSFQGTERTIGKTIGICTDTHSRRVPGKIVDGSCFVEWDGKEYKNDEFFILRSSSGYRWTSVNQENKNFILNAGVTPGTTDEGNYVYHCRIWDPQNNIYTAGKYIPSRNGCYFALYGANFRSEKHAFLEVLTVGSPSQY</sequence>
<accession>A0A939IPQ5</accession>
<name>A0A939IPQ5_9ALTE</name>
<comment type="caution">
    <text evidence="2">The sequence shown here is derived from an EMBL/GenBank/DDBJ whole genome shotgun (WGS) entry which is preliminary data.</text>
</comment>
<keyword evidence="3" id="KW-1185">Reference proteome</keyword>
<reference evidence="2" key="1">
    <citation type="submission" date="2021-03" db="EMBL/GenBank/DDBJ databases">
        <title>novel species isolated from a fishpond in China.</title>
        <authorList>
            <person name="Lu H."/>
            <person name="Cai Z."/>
        </authorList>
    </citation>
    <scope>NUCLEOTIDE SEQUENCE</scope>
    <source>
        <strain evidence="2">JCM 30855</strain>
    </source>
</reference>
<dbReference type="AlphaFoldDB" id="A0A939IPQ5"/>
<dbReference type="Pfam" id="PF11901">
    <property type="entry name" value="DM9"/>
    <property type="match status" value="1"/>
</dbReference>
<dbReference type="EMBL" id="JAFKCV010000024">
    <property type="protein sequence ID" value="MBN7827683.1"/>
    <property type="molecule type" value="Genomic_DNA"/>
</dbReference>
<gene>
    <name evidence="2" type="ORF">J0A66_20800</name>
</gene>
<feature type="signal peptide" evidence="1">
    <location>
        <begin position="1"/>
        <end position="21"/>
    </location>
</feature>
<dbReference type="RefSeq" id="WP_206575794.1">
    <property type="nucleotide sequence ID" value="NZ_JAFKCV010000024.1"/>
</dbReference>
<evidence type="ECO:0000313" key="3">
    <source>
        <dbReference type="Proteomes" id="UP000664654"/>
    </source>
</evidence>